<sequence>EIPTRARRGARRRPARRPVRQPGGDRLRLAPAVRPHHLLRRQPVGRGRL</sequence>
<reference evidence="2" key="1">
    <citation type="submission" date="2020-02" db="EMBL/GenBank/DDBJ databases">
        <authorList>
            <person name="Meier V. D."/>
        </authorList>
    </citation>
    <scope>NUCLEOTIDE SEQUENCE</scope>
    <source>
        <strain evidence="2">AVDCRST_MAG39</strain>
    </source>
</reference>
<feature type="region of interest" description="Disordered" evidence="1">
    <location>
        <begin position="1"/>
        <end position="27"/>
    </location>
</feature>
<evidence type="ECO:0000256" key="1">
    <source>
        <dbReference type="SAM" id="MobiDB-lite"/>
    </source>
</evidence>
<feature type="non-terminal residue" evidence="2">
    <location>
        <position position="1"/>
    </location>
</feature>
<proteinExistence type="predicted"/>
<dbReference type="AlphaFoldDB" id="A0A6J4TCT6"/>
<feature type="non-terminal residue" evidence="2">
    <location>
        <position position="49"/>
    </location>
</feature>
<protein>
    <submittedName>
        <fullName evidence="2">Uncharacterized protein</fullName>
    </submittedName>
</protein>
<dbReference type="EMBL" id="CADCVW010000101">
    <property type="protein sequence ID" value="CAA9519236.1"/>
    <property type="molecule type" value="Genomic_DNA"/>
</dbReference>
<name>A0A6J4TCT6_9SPHN</name>
<accession>A0A6J4TCT6</accession>
<evidence type="ECO:0000313" key="2">
    <source>
        <dbReference type="EMBL" id="CAA9519236.1"/>
    </source>
</evidence>
<feature type="compositionally biased region" description="Basic residues" evidence="1">
    <location>
        <begin position="1"/>
        <end position="19"/>
    </location>
</feature>
<gene>
    <name evidence="2" type="ORF">AVDCRST_MAG39-2385</name>
</gene>
<organism evidence="2">
    <name type="scientific">uncultured Sphingomonadaceae bacterium</name>
    <dbReference type="NCBI Taxonomy" id="169976"/>
    <lineage>
        <taxon>Bacteria</taxon>
        <taxon>Pseudomonadati</taxon>
        <taxon>Pseudomonadota</taxon>
        <taxon>Alphaproteobacteria</taxon>
        <taxon>Sphingomonadales</taxon>
        <taxon>Sphingomonadaceae</taxon>
        <taxon>environmental samples</taxon>
    </lineage>
</organism>